<keyword evidence="2" id="KW-1185">Reference proteome</keyword>
<evidence type="ECO:0000313" key="2">
    <source>
        <dbReference type="Proteomes" id="UP000677126"/>
    </source>
</evidence>
<reference evidence="1 2" key="1">
    <citation type="journal article" date="2021" name="Int. J. Syst. Evol. Microbiol.">
        <title>Novosphingobium decolorationis sp. nov., an aniline blue-decolourizing bacterium isolated from East Pacific sediment.</title>
        <authorList>
            <person name="Chen X."/>
            <person name="Dong B."/>
            <person name="Chen T."/>
            <person name="Ren N."/>
            <person name="Wang J."/>
            <person name="Xu Y."/>
            <person name="Yang J."/>
            <person name="Zhu S."/>
            <person name="Chen J."/>
        </authorList>
    </citation>
    <scope>NUCLEOTIDE SEQUENCE [LARGE SCALE GENOMIC DNA]</scope>
    <source>
        <strain evidence="1 2">502str22</strain>
    </source>
</reference>
<sequence>MLYVEEADLAFIHVPKNAGQSIRRAIGGCGRLSYAAMARDLGVDEPTAEGLMEEPVTGLSGMVVSHGVV</sequence>
<organism evidence="1 2">
    <name type="scientific">Novosphingobium decolorationis</name>
    <dbReference type="NCBI Taxonomy" id="2698673"/>
    <lineage>
        <taxon>Bacteria</taxon>
        <taxon>Pseudomonadati</taxon>
        <taxon>Pseudomonadota</taxon>
        <taxon>Alphaproteobacteria</taxon>
        <taxon>Sphingomonadales</taxon>
        <taxon>Sphingomonadaceae</taxon>
        <taxon>Novosphingobium</taxon>
    </lineage>
</organism>
<proteinExistence type="predicted"/>
<evidence type="ECO:0000313" key="1">
    <source>
        <dbReference type="EMBL" id="QVM84551.1"/>
    </source>
</evidence>
<dbReference type="RefSeq" id="WP_213500029.1">
    <property type="nucleotide sequence ID" value="NZ_CP054856.1"/>
</dbReference>
<gene>
    <name evidence="1" type="ORF">HT578_13410</name>
</gene>
<dbReference type="Proteomes" id="UP000677126">
    <property type="component" value="Chromosome"/>
</dbReference>
<name>A0ABX8E8N3_9SPHN</name>
<accession>A0ABX8E8N3</accession>
<dbReference type="EMBL" id="CP054856">
    <property type="protein sequence ID" value="QVM84551.1"/>
    <property type="molecule type" value="Genomic_DNA"/>
</dbReference>
<protein>
    <submittedName>
        <fullName evidence="1">Uncharacterized protein</fullName>
    </submittedName>
</protein>